<dbReference type="InterPro" id="IPR011990">
    <property type="entry name" value="TPR-like_helical_dom_sf"/>
</dbReference>
<dbReference type="SUPFAM" id="SSF81901">
    <property type="entry name" value="HCP-like"/>
    <property type="match status" value="1"/>
</dbReference>
<dbReference type="InterPro" id="IPR001810">
    <property type="entry name" value="F-box_dom"/>
</dbReference>
<dbReference type="InterPro" id="IPR006597">
    <property type="entry name" value="Sel1-like"/>
</dbReference>
<evidence type="ECO:0000313" key="4">
    <source>
        <dbReference type="EMBL" id="KAG2388990.1"/>
    </source>
</evidence>
<dbReference type="AlphaFoldDB" id="A0AA88KMI7"/>
<evidence type="ECO:0000313" key="5">
    <source>
        <dbReference type="Proteomes" id="UP000816034"/>
    </source>
</evidence>
<evidence type="ECO:0000259" key="3">
    <source>
        <dbReference type="Pfam" id="PF00646"/>
    </source>
</evidence>
<dbReference type="Gene3D" id="1.25.40.10">
    <property type="entry name" value="Tetratricopeptide repeat domain"/>
    <property type="match status" value="1"/>
</dbReference>
<dbReference type="GeneID" id="68106843"/>
<dbReference type="PANTHER" id="PTHR11102">
    <property type="entry name" value="SEL-1-LIKE PROTEIN"/>
    <property type="match status" value="1"/>
</dbReference>
<evidence type="ECO:0000256" key="2">
    <source>
        <dbReference type="SAM" id="MobiDB-lite"/>
    </source>
</evidence>
<evidence type="ECO:0000256" key="1">
    <source>
        <dbReference type="ARBA" id="ARBA00038101"/>
    </source>
</evidence>
<dbReference type="InterPro" id="IPR050767">
    <property type="entry name" value="Sel1_AlgK"/>
</dbReference>
<dbReference type="SMART" id="SM00671">
    <property type="entry name" value="SEL1"/>
    <property type="match status" value="2"/>
</dbReference>
<dbReference type="RefSeq" id="XP_044552982.1">
    <property type="nucleotide sequence ID" value="XM_044690372.1"/>
</dbReference>
<protein>
    <recommendedName>
        <fullName evidence="3">F-box domain-containing protein</fullName>
    </recommendedName>
</protein>
<dbReference type="InterPro" id="IPR036047">
    <property type="entry name" value="F-box-like_dom_sf"/>
</dbReference>
<reference evidence="4 5" key="1">
    <citation type="journal article" date="2018" name="BMC Genomics">
        <title>The genome of Naegleria lovaniensis, the basis for a comparative approach to unravel pathogenicity factors of the human pathogenic amoeba N. fowleri.</title>
        <authorList>
            <person name="Liechti N."/>
            <person name="Schurch N."/>
            <person name="Bruggmann R."/>
            <person name="Wittwer M."/>
        </authorList>
    </citation>
    <scope>NUCLEOTIDE SEQUENCE [LARGE SCALE GENOMIC DNA]</scope>
    <source>
        <strain evidence="4 5">ATCC 30569</strain>
    </source>
</reference>
<dbReference type="InterPro" id="IPR032675">
    <property type="entry name" value="LRR_dom_sf"/>
</dbReference>
<keyword evidence="5" id="KW-1185">Reference proteome</keyword>
<dbReference type="Proteomes" id="UP000816034">
    <property type="component" value="Unassembled WGS sequence"/>
</dbReference>
<gene>
    <name evidence="4" type="ORF">C9374_014390</name>
</gene>
<feature type="compositionally biased region" description="Low complexity" evidence="2">
    <location>
        <begin position="9"/>
        <end position="25"/>
    </location>
</feature>
<dbReference type="Pfam" id="PF00646">
    <property type="entry name" value="F-box"/>
    <property type="match status" value="1"/>
</dbReference>
<sequence length="612" mass="70823">MSNQNFPQNNNKTTRSNTSTKRSASPHSMDHDDQFQRCQSHEFESSSKKVKIFSTKINMNNLSSIIHESSLLQPMNITFESMPPAGKNMWDLLSFDMFLEIFKFFHDKNQFFNFSLVCKDWRIIANEYLKMRFSNNVMNVNIQNVTHVLDQQLIPIANGRYFFKERKFRVSRVDLSLVTRLNIVKCKLEEAHFHALARSLPNLSALCIYSCPMKYENLEIMFPVENGPLSLNTLILSHVDLNNDGAKLIAHRLENGYFPSLTYLSLNGHKFKKQGMNALLNVEIPSNLKLFDLRKSEKSGNSAFILNGELFSYVSSKHDRLNSSDLDLNEMFHEQAQMELIAQHLTKDHFSKITHALEQIPRISLGIQLAFHLLCLQEFSKDEINQMNEVRYCIGEMYETKLEGNESVMKKAHLQAKECLVRMMGYGTNTLSHFEKKEQHVSSYWYLKASTTHGMAQLKVGLACEKYCYYHRAFEMYQKAFKQGNVVAWFNLARCYEKGYGVDQDNYMALDMYKSLAEKENDLDAIVAVSELEKNVVEKFKWQEKAAAMGHCKSMLEVGKRYCMGQVGVVQQNISKGVRILQRIKSMTTDESTHERVDELLCKYSDNLKTMQ</sequence>
<feature type="domain" description="F-box" evidence="3">
    <location>
        <begin position="90"/>
        <end position="126"/>
    </location>
</feature>
<dbReference type="Gene3D" id="3.80.10.10">
    <property type="entry name" value="Ribonuclease Inhibitor"/>
    <property type="match status" value="1"/>
</dbReference>
<dbReference type="SUPFAM" id="SSF81383">
    <property type="entry name" value="F-box domain"/>
    <property type="match status" value="1"/>
</dbReference>
<dbReference type="PANTHER" id="PTHR11102:SF160">
    <property type="entry name" value="ERAD-ASSOCIATED E3 UBIQUITIN-PROTEIN LIGASE COMPONENT HRD3"/>
    <property type="match status" value="1"/>
</dbReference>
<feature type="compositionally biased region" description="Basic and acidic residues" evidence="2">
    <location>
        <begin position="28"/>
        <end position="42"/>
    </location>
</feature>
<comment type="similarity">
    <text evidence="1">Belongs to the sel-1 family.</text>
</comment>
<dbReference type="SUPFAM" id="SSF52047">
    <property type="entry name" value="RNI-like"/>
    <property type="match status" value="1"/>
</dbReference>
<dbReference type="EMBL" id="PYSW02000008">
    <property type="protein sequence ID" value="KAG2388990.1"/>
    <property type="molecule type" value="Genomic_DNA"/>
</dbReference>
<name>A0AA88KMI7_NAELO</name>
<comment type="caution">
    <text evidence="4">The sequence shown here is derived from an EMBL/GenBank/DDBJ whole genome shotgun (WGS) entry which is preliminary data.</text>
</comment>
<organism evidence="4 5">
    <name type="scientific">Naegleria lovaniensis</name>
    <name type="common">Amoeba</name>
    <dbReference type="NCBI Taxonomy" id="51637"/>
    <lineage>
        <taxon>Eukaryota</taxon>
        <taxon>Discoba</taxon>
        <taxon>Heterolobosea</taxon>
        <taxon>Tetramitia</taxon>
        <taxon>Eutetramitia</taxon>
        <taxon>Vahlkampfiidae</taxon>
        <taxon>Naegleria</taxon>
    </lineage>
</organism>
<accession>A0AA88KMI7</accession>
<proteinExistence type="inferred from homology"/>
<feature type="region of interest" description="Disordered" evidence="2">
    <location>
        <begin position="1"/>
        <end position="42"/>
    </location>
</feature>